<dbReference type="InterPro" id="IPR000086">
    <property type="entry name" value="NUDIX_hydrolase_dom"/>
</dbReference>
<accession>A0ABW7JNY4</accession>
<evidence type="ECO:0000313" key="7">
    <source>
        <dbReference type="Proteomes" id="UP001609219"/>
    </source>
</evidence>
<proteinExistence type="predicted"/>
<dbReference type="Pfam" id="PF00293">
    <property type="entry name" value="NUDIX"/>
    <property type="match status" value="1"/>
</dbReference>
<evidence type="ECO:0000313" key="6">
    <source>
        <dbReference type="Proteomes" id="UP001609176"/>
    </source>
</evidence>
<reference evidence="5 6" key="1">
    <citation type="submission" date="2024-10" db="EMBL/GenBank/DDBJ databases">
        <authorList>
            <person name="Riesco R."/>
        </authorList>
    </citation>
    <scope>NUCLEOTIDE SEQUENCE [LARGE SCALE GENOMIC DNA]</scope>
    <source>
        <strain evidence="4 6">NCIMB 15448</strain>
        <strain evidence="2 5">NCIMB 15449</strain>
        <strain evidence="3 7">NCIMB 15450</strain>
    </source>
</reference>
<dbReference type="Proteomes" id="UP001609219">
    <property type="component" value="Unassembled WGS sequence"/>
</dbReference>
<feature type="domain" description="Nudix hydrolase" evidence="1">
    <location>
        <begin position="1"/>
        <end position="149"/>
    </location>
</feature>
<dbReference type="RefSeq" id="WP_395115213.1">
    <property type="nucleotide sequence ID" value="NZ_JBIMSN010000106.1"/>
</dbReference>
<comment type="caution">
    <text evidence="2">The sequence shown here is derived from an EMBL/GenBank/DDBJ whole genome shotgun (WGS) entry which is preliminary data.</text>
</comment>
<evidence type="ECO:0000313" key="2">
    <source>
        <dbReference type="EMBL" id="MFH5209484.1"/>
    </source>
</evidence>
<dbReference type="InterPro" id="IPR051325">
    <property type="entry name" value="Nudix_hydrolase_domain"/>
</dbReference>
<sequence length="165" mass="18183">MTLSSGVMLYRVDADGEIRVLIAHMGGPFWARKDEHAWSIPKGEYVDEAPEVAAVREFLEEMGSPVPEGELVDLGQFRQSSGKKITAFVLEGDFDAAGIVSNTFELEWPPKSGRMQSFPEIDRAAWFDVQTARTKLVKGQIPILDRLVEYVGARAGAANQSSPNQ</sequence>
<dbReference type="CDD" id="cd04662">
    <property type="entry name" value="NUDIX_Hydrolase"/>
    <property type="match status" value="1"/>
</dbReference>
<gene>
    <name evidence="4" type="ORF">ACHIPV_02825</name>
    <name evidence="2" type="ORF">ACHIPZ_14955</name>
    <name evidence="3" type="ORF">ACHIRB_23005</name>
</gene>
<dbReference type="Gene3D" id="3.90.79.10">
    <property type="entry name" value="Nucleoside Triphosphate Pyrophosphohydrolase"/>
    <property type="match status" value="1"/>
</dbReference>
<dbReference type="PANTHER" id="PTHR21340:SF7">
    <property type="entry name" value="NUDIX HYDROLASE DOMAIN-CONTAINING PROTEIN"/>
    <property type="match status" value="1"/>
</dbReference>
<dbReference type="EMBL" id="JBIMSP010000003">
    <property type="protein sequence ID" value="MFH5240816.1"/>
    <property type="molecule type" value="Genomic_DNA"/>
</dbReference>
<dbReference type="Proteomes" id="UP001609175">
    <property type="component" value="Unassembled WGS sequence"/>
</dbReference>
<dbReference type="PROSITE" id="PS51462">
    <property type="entry name" value="NUDIX"/>
    <property type="match status" value="1"/>
</dbReference>
<name>A0ABW7JNY4_9NOCA</name>
<organism evidence="2 5">
    <name type="scientific">Antrihabitans spumae</name>
    <dbReference type="NCBI Taxonomy" id="3373370"/>
    <lineage>
        <taxon>Bacteria</taxon>
        <taxon>Bacillati</taxon>
        <taxon>Actinomycetota</taxon>
        <taxon>Actinomycetes</taxon>
        <taxon>Mycobacteriales</taxon>
        <taxon>Nocardiaceae</taxon>
        <taxon>Antrihabitans</taxon>
    </lineage>
</organism>
<dbReference type="InterPro" id="IPR015797">
    <property type="entry name" value="NUDIX_hydrolase-like_dom_sf"/>
</dbReference>
<evidence type="ECO:0000259" key="1">
    <source>
        <dbReference type="PROSITE" id="PS51462"/>
    </source>
</evidence>
<dbReference type="EMBL" id="JBIMSO010000053">
    <property type="protein sequence ID" value="MFH5209484.1"/>
    <property type="molecule type" value="Genomic_DNA"/>
</dbReference>
<keyword evidence="7" id="KW-1185">Reference proteome</keyword>
<protein>
    <submittedName>
        <fullName evidence="2">NUDIX domain-containing protein</fullName>
    </submittedName>
</protein>
<evidence type="ECO:0000313" key="3">
    <source>
        <dbReference type="EMBL" id="MFH5231413.1"/>
    </source>
</evidence>
<dbReference type="EMBL" id="JBIMSN010000106">
    <property type="protein sequence ID" value="MFH5231413.1"/>
    <property type="molecule type" value="Genomic_DNA"/>
</dbReference>
<dbReference type="Proteomes" id="UP001609176">
    <property type="component" value="Unassembled WGS sequence"/>
</dbReference>
<evidence type="ECO:0000313" key="4">
    <source>
        <dbReference type="EMBL" id="MFH5240816.1"/>
    </source>
</evidence>
<dbReference type="PANTHER" id="PTHR21340">
    <property type="entry name" value="DIADENOSINE 5,5-P1,P4-TETRAPHOSPHATE PYROPHOSPHOHYDROLASE MUTT"/>
    <property type="match status" value="1"/>
</dbReference>
<evidence type="ECO:0000313" key="5">
    <source>
        <dbReference type="Proteomes" id="UP001609175"/>
    </source>
</evidence>
<dbReference type="SUPFAM" id="SSF55811">
    <property type="entry name" value="Nudix"/>
    <property type="match status" value="1"/>
</dbReference>